<dbReference type="AlphaFoldDB" id="A0A2G2Y103"/>
<feature type="domain" description="Disease resistance protein At4g27190-like leucine-rich repeats" evidence="2">
    <location>
        <begin position="396"/>
        <end position="525"/>
    </location>
</feature>
<dbReference type="PANTHER" id="PTHR33463:SF198">
    <property type="entry name" value="RPP4C3"/>
    <property type="match status" value="1"/>
</dbReference>
<dbReference type="EMBL" id="AYRZ02000033">
    <property type="protein sequence ID" value="PHT63389.1"/>
    <property type="molecule type" value="Genomic_DNA"/>
</dbReference>
<organism evidence="3 4">
    <name type="scientific">Capsicum annuum</name>
    <name type="common">Capsicum pepper</name>
    <dbReference type="NCBI Taxonomy" id="4072"/>
    <lineage>
        <taxon>Eukaryota</taxon>
        <taxon>Viridiplantae</taxon>
        <taxon>Streptophyta</taxon>
        <taxon>Embryophyta</taxon>
        <taxon>Tracheophyta</taxon>
        <taxon>Spermatophyta</taxon>
        <taxon>Magnoliopsida</taxon>
        <taxon>eudicotyledons</taxon>
        <taxon>Gunneridae</taxon>
        <taxon>Pentapetalae</taxon>
        <taxon>asterids</taxon>
        <taxon>lamiids</taxon>
        <taxon>Solanales</taxon>
        <taxon>Solanaceae</taxon>
        <taxon>Solanoideae</taxon>
        <taxon>Capsiceae</taxon>
        <taxon>Capsicum</taxon>
    </lineage>
</organism>
<evidence type="ECO:0000259" key="2">
    <source>
        <dbReference type="Pfam" id="PF23247"/>
    </source>
</evidence>
<dbReference type="SUPFAM" id="SSF52047">
    <property type="entry name" value="RNI-like"/>
    <property type="match status" value="1"/>
</dbReference>
<keyword evidence="4" id="KW-1185">Reference proteome</keyword>
<reference evidence="3 4" key="2">
    <citation type="journal article" date="2017" name="Genome Biol.">
        <title>New reference genome sequences of hot pepper reveal the massive evolution of plant disease-resistance genes by retroduplication.</title>
        <authorList>
            <person name="Kim S."/>
            <person name="Park J."/>
            <person name="Yeom S.I."/>
            <person name="Kim Y.M."/>
            <person name="Seo E."/>
            <person name="Kim K.T."/>
            <person name="Kim M.S."/>
            <person name="Lee J.M."/>
            <person name="Cheong K."/>
            <person name="Shin H.S."/>
            <person name="Kim S.B."/>
            <person name="Han K."/>
            <person name="Lee J."/>
            <person name="Park M."/>
            <person name="Lee H.A."/>
            <person name="Lee H.Y."/>
            <person name="Lee Y."/>
            <person name="Oh S."/>
            <person name="Lee J.H."/>
            <person name="Choi E."/>
            <person name="Choi E."/>
            <person name="Lee S.E."/>
            <person name="Jeon J."/>
            <person name="Kim H."/>
            <person name="Choi G."/>
            <person name="Song H."/>
            <person name="Lee J."/>
            <person name="Lee S.C."/>
            <person name="Kwon J.K."/>
            <person name="Lee H.Y."/>
            <person name="Koo N."/>
            <person name="Hong Y."/>
            <person name="Kim R.W."/>
            <person name="Kang W.H."/>
            <person name="Huh J.H."/>
            <person name="Kang B.C."/>
            <person name="Yang T.J."/>
            <person name="Lee Y.H."/>
            <person name="Bennetzen J.L."/>
            <person name="Choi D."/>
        </authorList>
    </citation>
    <scope>NUCLEOTIDE SEQUENCE [LARGE SCALE GENOMIC DNA]</scope>
    <source>
        <strain evidence="4">cv. CM334</strain>
    </source>
</reference>
<protein>
    <recommendedName>
        <fullName evidence="2">Disease resistance protein At4g27190-like leucine-rich repeats domain-containing protein</fullName>
    </recommendedName>
</protein>
<keyword evidence="1" id="KW-0611">Plant defense</keyword>
<evidence type="ECO:0000313" key="3">
    <source>
        <dbReference type="EMBL" id="PHT63389.1"/>
    </source>
</evidence>
<feature type="domain" description="Disease resistance protein At4g27190-like leucine-rich repeats" evidence="2">
    <location>
        <begin position="738"/>
        <end position="856"/>
    </location>
</feature>
<reference evidence="3 4" key="1">
    <citation type="journal article" date="2014" name="Nat. Genet.">
        <title>Genome sequence of the hot pepper provides insights into the evolution of pungency in Capsicum species.</title>
        <authorList>
            <person name="Kim S."/>
            <person name="Park M."/>
            <person name="Yeom S.I."/>
            <person name="Kim Y.M."/>
            <person name="Lee J.M."/>
            <person name="Lee H.A."/>
            <person name="Seo E."/>
            <person name="Choi J."/>
            <person name="Cheong K."/>
            <person name="Kim K.T."/>
            <person name="Jung K."/>
            <person name="Lee G.W."/>
            <person name="Oh S.K."/>
            <person name="Bae C."/>
            <person name="Kim S.B."/>
            <person name="Lee H.Y."/>
            <person name="Kim S.Y."/>
            <person name="Kim M.S."/>
            <person name="Kang B.C."/>
            <person name="Jo Y.D."/>
            <person name="Yang H.B."/>
            <person name="Jeong H.J."/>
            <person name="Kang W.H."/>
            <person name="Kwon J.K."/>
            <person name="Shin C."/>
            <person name="Lim J.Y."/>
            <person name="Park J.H."/>
            <person name="Huh J.H."/>
            <person name="Kim J.S."/>
            <person name="Kim B.D."/>
            <person name="Cohen O."/>
            <person name="Paran I."/>
            <person name="Suh M.C."/>
            <person name="Lee S.B."/>
            <person name="Kim Y.K."/>
            <person name="Shin Y."/>
            <person name="Noh S.J."/>
            <person name="Park J."/>
            <person name="Seo Y.S."/>
            <person name="Kwon S.Y."/>
            <person name="Kim H.A."/>
            <person name="Park J.M."/>
            <person name="Kim H.J."/>
            <person name="Choi S.B."/>
            <person name="Bosland P.W."/>
            <person name="Reeves G."/>
            <person name="Jo S.H."/>
            <person name="Lee B.W."/>
            <person name="Cho H.T."/>
            <person name="Choi H.S."/>
            <person name="Lee M.S."/>
            <person name="Yu Y."/>
            <person name="Do Choi Y."/>
            <person name="Park B.S."/>
            <person name="van Deynze A."/>
            <person name="Ashrafi H."/>
            <person name="Hill T."/>
            <person name="Kim W.T."/>
            <person name="Pai H.S."/>
            <person name="Ahn H.K."/>
            <person name="Yeam I."/>
            <person name="Giovannoni J.J."/>
            <person name="Rose J.K."/>
            <person name="Sorensen I."/>
            <person name="Lee S.J."/>
            <person name="Kim R.W."/>
            <person name="Choi I.Y."/>
            <person name="Choi B.S."/>
            <person name="Lim J.S."/>
            <person name="Lee Y.H."/>
            <person name="Choi D."/>
        </authorList>
    </citation>
    <scope>NUCLEOTIDE SEQUENCE [LARGE SCALE GENOMIC DNA]</scope>
    <source>
        <strain evidence="4">cv. CM334</strain>
    </source>
</reference>
<dbReference type="SUPFAM" id="SSF52058">
    <property type="entry name" value="L domain-like"/>
    <property type="match status" value="1"/>
</dbReference>
<dbReference type="OMA" id="HMQHCHG"/>
<dbReference type="InterPro" id="IPR050905">
    <property type="entry name" value="Plant_NBS-LRR"/>
</dbReference>
<feature type="domain" description="Disease resistance protein At4g27190-like leucine-rich repeats" evidence="2">
    <location>
        <begin position="563"/>
        <end position="691"/>
    </location>
</feature>
<dbReference type="InterPro" id="IPR032675">
    <property type="entry name" value="LRR_dom_sf"/>
</dbReference>
<dbReference type="InterPro" id="IPR057135">
    <property type="entry name" value="At4g27190-like_LRR"/>
</dbReference>
<evidence type="ECO:0000256" key="1">
    <source>
        <dbReference type="ARBA" id="ARBA00022821"/>
    </source>
</evidence>
<gene>
    <name evidence="3" type="ORF">T459_32753</name>
</gene>
<dbReference type="Gene3D" id="3.80.10.10">
    <property type="entry name" value="Ribonuclease Inhibitor"/>
    <property type="match status" value="4"/>
</dbReference>
<proteinExistence type="predicted"/>
<name>A0A2G2Y103_CAPAN</name>
<comment type="caution">
    <text evidence="3">The sequence shown here is derived from an EMBL/GenBank/DDBJ whole genome shotgun (WGS) entry which is preliminary data.</text>
</comment>
<dbReference type="Proteomes" id="UP000222542">
    <property type="component" value="Unassembled WGS sequence"/>
</dbReference>
<evidence type="ECO:0000313" key="4">
    <source>
        <dbReference type="Proteomes" id="UP000222542"/>
    </source>
</evidence>
<accession>A0A2G2Y103</accession>
<dbReference type="PANTHER" id="PTHR33463">
    <property type="entry name" value="NB-ARC DOMAIN-CONTAINING PROTEIN-RELATED"/>
    <property type="match status" value="1"/>
</dbReference>
<dbReference type="Pfam" id="PF23247">
    <property type="entry name" value="LRR_RPS2"/>
    <property type="match status" value="3"/>
</dbReference>
<dbReference type="Gramene" id="PHT63389">
    <property type="protein sequence ID" value="PHT63389"/>
    <property type="gene ID" value="T459_32753"/>
</dbReference>
<sequence length="905" mass="104252">MHDVVRDVAIYIASEGEHKFMVSHNVNSDEFPRKDSYKQYSHMSIVANKFGELPRPISCPRLKLLKLKFCIEEGFKLQDGFFEGMSELSVIRLSGYDRDSILPFPSSIQRLSNLWTLCLTNLRLDDISIIGELVTLEILSIRDSYLEELPVEIRNLTNLIVLRVLESLAERTYEDFTRGLIKTSPIGGTTHDVIYSNLGLSSKLTRYALKVGRDYMYTSIKKTYKMITLEVTESTQLGDWIRLLLRNSEVVHSRGKGSKNVVVELQNVKVLKVGFCDSLNIRCQNNIPFPKLERLKVNGCDHLRHLFCVSLACPDEGTSRRTHIRPDVIKFPNLYYLELEYLGCFTHFCSDTVEGIEFPLLREMHFSGLTEFQNFWPTANNAITDSNPLFNEKVFEKLELEEANSITALCSHQLPTAYFSKLVTLKVENYGKLRNLMSPSVVRGLLNLRKLVIIECQSMKEVITEEEQQGEEIMCNEPLFTRLEDLYLYDLPKLGHFILTKHALEFSFLKEVDIRECPKMKTFIQQGTVSTLNLESVKNDDELKIVDLNKAMFNSTVSCPNLEVLELYEANSLTALCSHQLPTAYFSKLVTLKVLWCEKLRNLMSPSVVRGLLNLQKLWIISCQSMEEVITEEKQQGEEIMTKEPLFPRLENLYLKDLPKLGHFILTKRPHEFPFLKEVYIRECPKMKTFIQQGTVSTLNLESVNNDDELIVVDLNKAMFNSKVSCPNLEKLFINGAHSIPALCSHQLPTAYFRRLEKLEVDSCEKLRNLMSPSVVRGVLKLWKLKIENCPLMEEVITAAEEKGEEMSNEPLFPLLEKLCLYELSKLGHFFRTKRALEFPFLRVVKIRKCPEMKTFVQQGSVSTLRLEIVNYDDEELKVVDLNEWIHQRFNSKVFLVVLAGCITN</sequence>